<evidence type="ECO:0000313" key="7">
    <source>
        <dbReference type="EMBL" id="GAA3527432.1"/>
    </source>
</evidence>
<feature type="domain" description="ABC transporter" evidence="6">
    <location>
        <begin position="2"/>
        <end position="235"/>
    </location>
</feature>
<evidence type="ECO:0000256" key="2">
    <source>
        <dbReference type="ARBA" id="ARBA00022741"/>
    </source>
</evidence>
<dbReference type="PROSITE" id="PS00211">
    <property type="entry name" value="ABC_TRANSPORTER_1"/>
    <property type="match status" value="1"/>
</dbReference>
<dbReference type="InterPro" id="IPR003439">
    <property type="entry name" value="ABC_transporter-like_ATP-bd"/>
</dbReference>
<dbReference type="Pfam" id="PF00005">
    <property type="entry name" value="ABC_tran"/>
    <property type="match status" value="1"/>
</dbReference>
<organism evidence="7 8">
    <name type="scientific">Zobellella aerophila</name>
    <dbReference type="NCBI Taxonomy" id="870480"/>
    <lineage>
        <taxon>Bacteria</taxon>
        <taxon>Pseudomonadati</taxon>
        <taxon>Pseudomonadota</taxon>
        <taxon>Gammaproteobacteria</taxon>
        <taxon>Aeromonadales</taxon>
        <taxon>Aeromonadaceae</taxon>
        <taxon>Zobellella</taxon>
    </lineage>
</organism>
<evidence type="ECO:0000256" key="4">
    <source>
        <dbReference type="ARBA" id="ARBA00022967"/>
    </source>
</evidence>
<dbReference type="InterPro" id="IPR017871">
    <property type="entry name" value="ABC_transporter-like_CS"/>
</dbReference>
<proteinExistence type="predicted"/>
<evidence type="ECO:0000313" key="8">
    <source>
        <dbReference type="Proteomes" id="UP001500795"/>
    </source>
</evidence>
<comment type="function">
    <text evidence="5">Part of the ABC transporter complex HmuTUV involved in hemin import. Responsible for energy coupling to the transport system.</text>
</comment>
<accession>A0ABP6V2M8</accession>
<dbReference type="RefSeq" id="WP_344954081.1">
    <property type="nucleotide sequence ID" value="NZ_BAABCX010000001.1"/>
</dbReference>
<keyword evidence="2" id="KW-0547">Nucleotide-binding</keyword>
<dbReference type="Gene3D" id="3.40.50.300">
    <property type="entry name" value="P-loop containing nucleotide triphosphate hydrolases"/>
    <property type="match status" value="1"/>
</dbReference>
<evidence type="ECO:0000256" key="5">
    <source>
        <dbReference type="ARBA" id="ARBA00037066"/>
    </source>
</evidence>
<dbReference type="CDD" id="cd03214">
    <property type="entry name" value="ABC_Iron-Siderophores_B12_Hemin"/>
    <property type="match status" value="1"/>
</dbReference>
<keyword evidence="1" id="KW-0813">Transport</keyword>
<dbReference type="InterPro" id="IPR027417">
    <property type="entry name" value="P-loop_NTPase"/>
</dbReference>
<name>A0ABP6V2M8_9GAMM</name>
<evidence type="ECO:0000259" key="6">
    <source>
        <dbReference type="PROSITE" id="PS50893"/>
    </source>
</evidence>
<protein>
    <submittedName>
        <fullName evidence="7">ATP-binding cassette domain-containing protein</fullName>
    </submittedName>
</protein>
<keyword evidence="4" id="KW-1278">Translocase</keyword>
<dbReference type="Proteomes" id="UP001500795">
    <property type="component" value="Unassembled WGS sequence"/>
</dbReference>
<comment type="caution">
    <text evidence="7">The sequence shown here is derived from an EMBL/GenBank/DDBJ whole genome shotgun (WGS) entry which is preliminary data.</text>
</comment>
<dbReference type="GO" id="GO:0005524">
    <property type="term" value="F:ATP binding"/>
    <property type="evidence" value="ECO:0007669"/>
    <property type="project" value="UniProtKB-KW"/>
</dbReference>
<gene>
    <name evidence="7" type="ORF">GCM10022394_03240</name>
</gene>
<evidence type="ECO:0000256" key="3">
    <source>
        <dbReference type="ARBA" id="ARBA00022840"/>
    </source>
</evidence>
<keyword evidence="3 7" id="KW-0067">ATP-binding</keyword>
<reference evidence="8" key="1">
    <citation type="journal article" date="2019" name="Int. J. Syst. Evol. Microbiol.">
        <title>The Global Catalogue of Microorganisms (GCM) 10K type strain sequencing project: providing services to taxonomists for standard genome sequencing and annotation.</title>
        <authorList>
            <consortium name="The Broad Institute Genomics Platform"/>
            <consortium name="The Broad Institute Genome Sequencing Center for Infectious Disease"/>
            <person name="Wu L."/>
            <person name="Ma J."/>
        </authorList>
    </citation>
    <scope>NUCLEOTIDE SEQUENCE [LARGE SCALE GENOMIC DNA]</scope>
    <source>
        <strain evidence="8">JCM 17110</strain>
    </source>
</reference>
<evidence type="ECO:0000256" key="1">
    <source>
        <dbReference type="ARBA" id="ARBA00022448"/>
    </source>
</evidence>
<dbReference type="PANTHER" id="PTHR42794">
    <property type="entry name" value="HEMIN IMPORT ATP-BINDING PROTEIN HMUV"/>
    <property type="match status" value="1"/>
</dbReference>
<sequence>MLVFERFAVPGRIGPVSCGFQPGRLTCLLGPNGSGKSSLLAGAAGLLSGEGGVSLDGRRLERYELAELARRRAMLGQQQTMPLGLRGFELLALGAEPIGGVTEAVCLAIADLTEPLGLSGLFERTVSSLSGGEQQRLMIAKAMIQVSPSVNDQARLLLLDEPLASLDWQHQLSVLRVLQQLSRQGLAVAVSIHDINLACHYGDELWCLKQGQLVARGGPEVITSVLIEQVFGVRTRLLEQDGSQVFMPLD</sequence>
<dbReference type="InterPro" id="IPR003593">
    <property type="entry name" value="AAA+_ATPase"/>
</dbReference>
<dbReference type="PROSITE" id="PS50893">
    <property type="entry name" value="ABC_TRANSPORTER_2"/>
    <property type="match status" value="1"/>
</dbReference>
<dbReference type="PANTHER" id="PTHR42794:SF1">
    <property type="entry name" value="HEMIN IMPORT ATP-BINDING PROTEIN HMUV"/>
    <property type="match status" value="1"/>
</dbReference>
<dbReference type="EMBL" id="BAABCX010000001">
    <property type="protein sequence ID" value="GAA3527432.1"/>
    <property type="molecule type" value="Genomic_DNA"/>
</dbReference>
<dbReference type="SUPFAM" id="SSF52540">
    <property type="entry name" value="P-loop containing nucleoside triphosphate hydrolases"/>
    <property type="match status" value="1"/>
</dbReference>
<keyword evidence="8" id="KW-1185">Reference proteome</keyword>
<dbReference type="SMART" id="SM00382">
    <property type="entry name" value="AAA"/>
    <property type="match status" value="1"/>
</dbReference>